<feature type="transmembrane region" description="Helical" evidence="7">
    <location>
        <begin position="258"/>
        <end position="278"/>
    </location>
</feature>
<reference evidence="9" key="1">
    <citation type="submission" date="2014-08" db="EMBL/GenBank/DDBJ databases">
        <title>Comparative genomics of the Paenibacillus odorifer group.</title>
        <authorList>
            <person name="den Bakker H.C."/>
            <person name="Tsai Y.-C.Y.-C."/>
            <person name="Martin N."/>
            <person name="Korlach J."/>
            <person name="Wiedmann M."/>
        </authorList>
    </citation>
    <scope>NUCLEOTIDE SEQUENCE [LARGE SCALE GENOMIC DNA]</scope>
    <source>
        <strain evidence="9">DSM 13188</strain>
    </source>
</reference>
<feature type="transmembrane region" description="Helical" evidence="7">
    <location>
        <begin position="12"/>
        <end position="36"/>
    </location>
</feature>
<keyword evidence="6 7" id="KW-0472">Membrane</keyword>
<dbReference type="OrthoDB" id="9810086at2"/>
<dbReference type="SUPFAM" id="SSF161098">
    <property type="entry name" value="MetI-like"/>
    <property type="match status" value="1"/>
</dbReference>
<proteinExistence type="inferred from homology"/>
<protein>
    <submittedName>
        <fullName evidence="9">ABC transporter permease</fullName>
    </submittedName>
</protein>
<dbReference type="InterPro" id="IPR035906">
    <property type="entry name" value="MetI-like_sf"/>
</dbReference>
<gene>
    <name evidence="9" type="ORF">PBOR_13340</name>
</gene>
<dbReference type="GO" id="GO:0005886">
    <property type="term" value="C:plasma membrane"/>
    <property type="evidence" value="ECO:0007669"/>
    <property type="project" value="UniProtKB-SubCell"/>
</dbReference>
<dbReference type="PANTHER" id="PTHR43744">
    <property type="entry name" value="ABC TRANSPORTER PERMEASE PROTEIN MG189-RELATED-RELATED"/>
    <property type="match status" value="1"/>
</dbReference>
<evidence type="ECO:0000313" key="9">
    <source>
        <dbReference type="EMBL" id="AIQ57806.1"/>
    </source>
</evidence>
<evidence type="ECO:0000256" key="6">
    <source>
        <dbReference type="ARBA" id="ARBA00023136"/>
    </source>
</evidence>
<keyword evidence="4 7" id="KW-0812">Transmembrane</keyword>
<evidence type="ECO:0000256" key="1">
    <source>
        <dbReference type="ARBA" id="ARBA00004651"/>
    </source>
</evidence>
<evidence type="ECO:0000256" key="3">
    <source>
        <dbReference type="ARBA" id="ARBA00022475"/>
    </source>
</evidence>
<sequence length="293" mass="32571">MVKETSWTSRLFDIFNIIVLAIIALITIVPFIYVVAGSFATQRELLEKGFILFPTEFSLEAYNYIFSTNTLMRSLGVTIFITVVGTLINITLTCLMAYPLSRRDMDFRSPIQLMVIFTMLFSGGMIPTFLVVKELGMLDTYWSLLLPGAISAFNLIIVRSFFQQLPPDLEESAKIDGASDPGILVRIVIPLSLPVLATFSLFYAVGHWNTYFSSILYINDSTKWPIQVLLRQIVMLSQGGSLGDTSSLESNFIPPDQAVKMAVIVVSTIPILIVYPFLQKHFAKGALLGSVKG</sequence>
<feature type="domain" description="ABC transmembrane type-1" evidence="8">
    <location>
        <begin position="75"/>
        <end position="278"/>
    </location>
</feature>
<feature type="transmembrane region" description="Helical" evidence="7">
    <location>
        <begin position="110"/>
        <end position="132"/>
    </location>
</feature>
<dbReference type="PANTHER" id="PTHR43744:SF9">
    <property type="entry name" value="POLYGALACTURONAN_RHAMNOGALACTURONAN TRANSPORT SYSTEM PERMEASE PROTEIN YTCP"/>
    <property type="match status" value="1"/>
</dbReference>
<dbReference type="PROSITE" id="PS50928">
    <property type="entry name" value="ABC_TM1"/>
    <property type="match status" value="1"/>
</dbReference>
<dbReference type="HOGENOM" id="CLU_016047_1_0_9"/>
<evidence type="ECO:0000256" key="2">
    <source>
        <dbReference type="ARBA" id="ARBA00022448"/>
    </source>
</evidence>
<dbReference type="CDD" id="cd06261">
    <property type="entry name" value="TM_PBP2"/>
    <property type="match status" value="1"/>
</dbReference>
<dbReference type="Gene3D" id="1.10.3720.10">
    <property type="entry name" value="MetI-like"/>
    <property type="match status" value="1"/>
</dbReference>
<feature type="transmembrane region" description="Helical" evidence="7">
    <location>
        <begin position="183"/>
        <end position="205"/>
    </location>
</feature>
<feature type="transmembrane region" description="Helical" evidence="7">
    <location>
        <begin position="75"/>
        <end position="98"/>
    </location>
</feature>
<evidence type="ECO:0000313" key="10">
    <source>
        <dbReference type="Proteomes" id="UP000029518"/>
    </source>
</evidence>
<dbReference type="Proteomes" id="UP000029518">
    <property type="component" value="Chromosome"/>
</dbReference>
<feature type="transmembrane region" description="Helical" evidence="7">
    <location>
        <begin position="144"/>
        <end position="162"/>
    </location>
</feature>
<keyword evidence="5 7" id="KW-1133">Transmembrane helix</keyword>
<dbReference type="InterPro" id="IPR000515">
    <property type="entry name" value="MetI-like"/>
</dbReference>
<evidence type="ECO:0000256" key="4">
    <source>
        <dbReference type="ARBA" id="ARBA00022692"/>
    </source>
</evidence>
<accession>A0A089L8J4</accession>
<dbReference type="RefSeq" id="WP_042212121.1">
    <property type="nucleotide sequence ID" value="NZ_CP009285.1"/>
</dbReference>
<dbReference type="AlphaFoldDB" id="A0A089L8J4"/>
<dbReference type="GO" id="GO:0055085">
    <property type="term" value="P:transmembrane transport"/>
    <property type="evidence" value="ECO:0007669"/>
    <property type="project" value="InterPro"/>
</dbReference>
<name>A0A089L8J4_PAEBO</name>
<evidence type="ECO:0000259" key="8">
    <source>
        <dbReference type="PROSITE" id="PS50928"/>
    </source>
</evidence>
<comment type="subcellular location">
    <subcellularLocation>
        <location evidence="1 7">Cell membrane</location>
        <topology evidence="1 7">Multi-pass membrane protein</topology>
    </subcellularLocation>
</comment>
<comment type="similarity">
    <text evidence="7">Belongs to the binding-protein-dependent transport system permease family.</text>
</comment>
<evidence type="ECO:0000256" key="5">
    <source>
        <dbReference type="ARBA" id="ARBA00022989"/>
    </source>
</evidence>
<keyword evidence="10" id="KW-1185">Reference proteome</keyword>
<dbReference type="Pfam" id="PF00528">
    <property type="entry name" value="BPD_transp_1"/>
    <property type="match status" value="1"/>
</dbReference>
<dbReference type="KEGG" id="pbd:PBOR_13340"/>
<keyword evidence="3" id="KW-1003">Cell membrane</keyword>
<dbReference type="EMBL" id="CP009285">
    <property type="protein sequence ID" value="AIQ57806.1"/>
    <property type="molecule type" value="Genomic_DNA"/>
</dbReference>
<keyword evidence="2 7" id="KW-0813">Transport</keyword>
<evidence type="ECO:0000256" key="7">
    <source>
        <dbReference type="RuleBase" id="RU363032"/>
    </source>
</evidence>
<organism evidence="9 10">
    <name type="scientific">Paenibacillus borealis</name>
    <dbReference type="NCBI Taxonomy" id="160799"/>
    <lineage>
        <taxon>Bacteria</taxon>
        <taxon>Bacillati</taxon>
        <taxon>Bacillota</taxon>
        <taxon>Bacilli</taxon>
        <taxon>Bacillales</taxon>
        <taxon>Paenibacillaceae</taxon>
        <taxon>Paenibacillus</taxon>
    </lineage>
</organism>